<dbReference type="OrthoDB" id="6287422at2759"/>
<evidence type="ECO:0000256" key="1">
    <source>
        <dbReference type="ARBA" id="ARBA00024336"/>
    </source>
</evidence>
<proteinExistence type="inferred from homology"/>
<dbReference type="Proteomes" id="UP001152798">
    <property type="component" value="Chromosome 2"/>
</dbReference>
<gene>
    <name evidence="3" type="ORF">NEZAVI_LOCUS4753</name>
</gene>
<evidence type="ECO:0000313" key="4">
    <source>
        <dbReference type="Proteomes" id="UP001152798"/>
    </source>
</evidence>
<dbReference type="InterPro" id="IPR019384">
    <property type="entry name" value="FHIP"/>
</dbReference>
<evidence type="ECO:0000259" key="2">
    <source>
        <dbReference type="Pfam" id="PF19314"/>
    </source>
</evidence>
<keyword evidence="4" id="KW-1185">Reference proteome</keyword>
<dbReference type="Pfam" id="PF19311">
    <property type="entry name" value="KELAA"/>
    <property type="match status" value="1"/>
</dbReference>
<accession>A0A9P0EFU8</accession>
<dbReference type="InterPro" id="IPR045668">
    <property type="entry name" value="FHIP_KELAA_motif"/>
</dbReference>
<protein>
    <recommendedName>
        <fullName evidence="2">FHF complex subunit HOOK-interacting protein C-terminal domain-containing protein</fullName>
    </recommendedName>
</protein>
<dbReference type="EMBL" id="OV725078">
    <property type="protein sequence ID" value="CAH1394219.1"/>
    <property type="molecule type" value="Genomic_DNA"/>
</dbReference>
<dbReference type="PANTHER" id="PTHR21705:SF11">
    <property type="entry name" value="FHIP FAMILY PROTEIN CG3558"/>
    <property type="match status" value="1"/>
</dbReference>
<dbReference type="AlphaFoldDB" id="A0A9P0EFU8"/>
<dbReference type="Pfam" id="PF10257">
    <property type="entry name" value="RAI16-like"/>
    <property type="match status" value="1"/>
</dbReference>
<dbReference type="InterPro" id="IPR045669">
    <property type="entry name" value="FHIP_C"/>
</dbReference>
<dbReference type="Pfam" id="PF19314">
    <property type="entry name" value="DUF5917"/>
    <property type="match status" value="1"/>
</dbReference>
<sequence>MSWIRNNPFGSGYGKVQNYRPNTGEYDPTACFDSFRKHWQQISDIIEIVKLPKTGVKHDEILSVVSNLDFMIRLLLLELQSSRPSLKCLEYIINENILEIFFNWSLQTGKYENTLIIEQLKLYEVLVCYANKQLLNHDSFHCTLLKLLKSCSEICFSLEVEKRLVVLLNQLCVSFIHQSHLLYNFFEKRTNDSPKFIIFSLLIPFVHREGTLGQQARDSLLLCIALSKQNDSLADYIVDESKICPVLATGLSGLYSRLPRKLNVEVEDWYCLTPDDVNDIPELATFMNSLEFCNASVQVAHPHLVKNILEFLYKGFLLPVMGPALLQNVDQELITATAYFDLFLRSLTEPALIYCFIKFILVETYDGQRLIDILIERINCFSKLCLVTLSFMQTLIELNCEDVMLELVFKYLIPCNHIMESQKSRIGQGDPFCENTEKFLQLAPKIFRSKKIEGSLYGDYQAYLADARSKIEACVIATSTWTYNYNGENPSIIDISGLQISEDNELEHPSLPSADDQSSGYESFARINEITSECGSGGEFDSPNGSEISSEKCHGNICMPSAPCIGPFLQAILNKLENMFTQNLFINLQLTGLISRLAIYPQPLLRSFLLDQSFIFQPSIRSLYQVIGCLKQKIEAAITDFTAAQLRTIVEDCETILLDRENRLVNIRKYALQALSMTSSDGKCYYSSSERDTKRSFTSAFTQVFRKKKHHPPISERKLDNLSYSFRSTTSSNEVHSTIMCALLLSEWLKELAAITQEHSVHMK</sequence>
<name>A0A9P0EFU8_NEZVI</name>
<feature type="domain" description="FHF complex subunit HOOK-interacting protein C-terminal" evidence="2">
    <location>
        <begin position="565"/>
        <end position="652"/>
    </location>
</feature>
<evidence type="ECO:0000313" key="3">
    <source>
        <dbReference type="EMBL" id="CAH1394219.1"/>
    </source>
</evidence>
<organism evidence="3 4">
    <name type="scientific">Nezara viridula</name>
    <name type="common">Southern green stink bug</name>
    <name type="synonym">Cimex viridulus</name>
    <dbReference type="NCBI Taxonomy" id="85310"/>
    <lineage>
        <taxon>Eukaryota</taxon>
        <taxon>Metazoa</taxon>
        <taxon>Ecdysozoa</taxon>
        <taxon>Arthropoda</taxon>
        <taxon>Hexapoda</taxon>
        <taxon>Insecta</taxon>
        <taxon>Pterygota</taxon>
        <taxon>Neoptera</taxon>
        <taxon>Paraneoptera</taxon>
        <taxon>Hemiptera</taxon>
        <taxon>Heteroptera</taxon>
        <taxon>Panheteroptera</taxon>
        <taxon>Pentatomomorpha</taxon>
        <taxon>Pentatomoidea</taxon>
        <taxon>Pentatomidae</taxon>
        <taxon>Pentatominae</taxon>
        <taxon>Nezara</taxon>
    </lineage>
</organism>
<dbReference type="PANTHER" id="PTHR21705">
    <property type="entry name" value="RAI16 PROTEIN-RELATED"/>
    <property type="match status" value="1"/>
</dbReference>
<comment type="similarity">
    <text evidence="1">Belongs to the FHIP family.</text>
</comment>
<reference evidence="3" key="1">
    <citation type="submission" date="2022-01" db="EMBL/GenBank/DDBJ databases">
        <authorList>
            <person name="King R."/>
        </authorList>
    </citation>
    <scope>NUCLEOTIDE SEQUENCE</scope>
</reference>